<keyword evidence="2" id="KW-1185">Reference proteome</keyword>
<reference evidence="1 2" key="1">
    <citation type="submission" date="2019-12" db="EMBL/GenBank/DDBJ databases">
        <authorList>
            <person name="Scholz U."/>
            <person name="Mascher M."/>
            <person name="Fiebig A."/>
        </authorList>
    </citation>
    <scope>NUCLEOTIDE SEQUENCE</scope>
</reference>
<gene>
    <name evidence="1" type="ORF">SI7747_03004309</name>
</gene>
<dbReference type="Proteomes" id="UP001189122">
    <property type="component" value="Unassembled WGS sequence"/>
</dbReference>
<proteinExistence type="predicted"/>
<evidence type="ECO:0000313" key="2">
    <source>
        <dbReference type="Proteomes" id="UP001189122"/>
    </source>
</evidence>
<sequence>MRCRAKIIAINTPVTRREPDSRCACYTAVCTQSARPIVGMCTRYHKGPISQ</sequence>
<name>A0A7I8IIZ3_SPIIN</name>
<accession>A0A7I8IIZ3</accession>
<evidence type="ECO:0000313" key="1">
    <source>
        <dbReference type="EMBL" id="CAA2618148.1"/>
    </source>
</evidence>
<protein>
    <submittedName>
        <fullName evidence="1">Uncharacterized protein</fullName>
    </submittedName>
</protein>
<dbReference type="AlphaFoldDB" id="A0A7I8IIZ3"/>
<organism evidence="1">
    <name type="scientific">Spirodela intermedia</name>
    <name type="common">Intermediate duckweed</name>
    <dbReference type="NCBI Taxonomy" id="51605"/>
    <lineage>
        <taxon>Eukaryota</taxon>
        <taxon>Viridiplantae</taxon>
        <taxon>Streptophyta</taxon>
        <taxon>Embryophyta</taxon>
        <taxon>Tracheophyta</taxon>
        <taxon>Spermatophyta</taxon>
        <taxon>Magnoliopsida</taxon>
        <taxon>Liliopsida</taxon>
        <taxon>Araceae</taxon>
        <taxon>Lemnoideae</taxon>
        <taxon>Spirodela</taxon>
    </lineage>
</organism>
<dbReference type="EMBL" id="CACRZD030000003">
    <property type="protein sequence ID" value="CAA6657845.1"/>
    <property type="molecule type" value="Genomic_DNA"/>
</dbReference>
<dbReference type="EMBL" id="LR743590">
    <property type="protein sequence ID" value="CAA2618148.1"/>
    <property type="molecule type" value="Genomic_DNA"/>
</dbReference>